<keyword evidence="2" id="KW-1185">Reference proteome</keyword>
<evidence type="ECO:0000313" key="2">
    <source>
        <dbReference type="Proteomes" id="UP000799424"/>
    </source>
</evidence>
<proteinExistence type="predicted"/>
<dbReference type="Proteomes" id="UP000799424">
    <property type="component" value="Unassembled WGS sequence"/>
</dbReference>
<protein>
    <submittedName>
        <fullName evidence="1">Uncharacterized protein</fullName>
    </submittedName>
</protein>
<evidence type="ECO:0000313" key="1">
    <source>
        <dbReference type="EMBL" id="KAF2831371.1"/>
    </source>
</evidence>
<dbReference type="AlphaFoldDB" id="A0A6A7ADI5"/>
<reference evidence="1" key="1">
    <citation type="journal article" date="2020" name="Stud. Mycol.">
        <title>101 Dothideomycetes genomes: a test case for predicting lifestyles and emergence of pathogens.</title>
        <authorList>
            <person name="Haridas S."/>
            <person name="Albert R."/>
            <person name="Binder M."/>
            <person name="Bloem J."/>
            <person name="Labutti K."/>
            <person name="Salamov A."/>
            <person name="Andreopoulos B."/>
            <person name="Baker S."/>
            <person name="Barry K."/>
            <person name="Bills G."/>
            <person name="Bluhm B."/>
            <person name="Cannon C."/>
            <person name="Castanera R."/>
            <person name="Culley D."/>
            <person name="Daum C."/>
            <person name="Ezra D."/>
            <person name="Gonzalez J."/>
            <person name="Henrissat B."/>
            <person name="Kuo A."/>
            <person name="Liang C."/>
            <person name="Lipzen A."/>
            <person name="Lutzoni F."/>
            <person name="Magnuson J."/>
            <person name="Mondo S."/>
            <person name="Nolan M."/>
            <person name="Ohm R."/>
            <person name="Pangilinan J."/>
            <person name="Park H.-J."/>
            <person name="Ramirez L."/>
            <person name="Alfaro M."/>
            <person name="Sun H."/>
            <person name="Tritt A."/>
            <person name="Yoshinaga Y."/>
            <person name="Zwiers L.-H."/>
            <person name="Turgeon B."/>
            <person name="Goodwin S."/>
            <person name="Spatafora J."/>
            <person name="Crous P."/>
            <person name="Grigoriev I."/>
        </authorList>
    </citation>
    <scope>NUCLEOTIDE SEQUENCE</scope>
    <source>
        <strain evidence="1">CBS 113818</strain>
    </source>
</reference>
<name>A0A6A7ADI5_9PLEO</name>
<sequence>MRKNRLHSRPQSSFKRVFGSCILWLLQSSLGSFDLLRWGRSEVGGRKLRRPCAMESTKELVFGDTPPSSQRATMQYALSYNMSLPTIVSLLKLVNSFIVQRGYIGFL</sequence>
<gene>
    <name evidence="1" type="ORF">CC86DRAFT_366750</name>
</gene>
<accession>A0A6A7ADI5</accession>
<dbReference type="EMBL" id="MU006218">
    <property type="protein sequence ID" value="KAF2831371.1"/>
    <property type="molecule type" value="Genomic_DNA"/>
</dbReference>
<organism evidence="1 2">
    <name type="scientific">Ophiobolus disseminans</name>
    <dbReference type="NCBI Taxonomy" id="1469910"/>
    <lineage>
        <taxon>Eukaryota</taxon>
        <taxon>Fungi</taxon>
        <taxon>Dikarya</taxon>
        <taxon>Ascomycota</taxon>
        <taxon>Pezizomycotina</taxon>
        <taxon>Dothideomycetes</taxon>
        <taxon>Pleosporomycetidae</taxon>
        <taxon>Pleosporales</taxon>
        <taxon>Pleosporineae</taxon>
        <taxon>Phaeosphaeriaceae</taxon>
        <taxon>Ophiobolus</taxon>
    </lineage>
</organism>